<keyword evidence="2 10" id="KW-0813">Transport</keyword>
<feature type="transmembrane region" description="Helical" evidence="10">
    <location>
        <begin position="183"/>
        <end position="202"/>
    </location>
</feature>
<evidence type="ECO:0000256" key="7">
    <source>
        <dbReference type="ARBA" id="ARBA00023065"/>
    </source>
</evidence>
<keyword evidence="8 10" id="KW-0472">Membrane</keyword>
<evidence type="ECO:0000256" key="5">
    <source>
        <dbReference type="ARBA" id="ARBA00022989"/>
    </source>
</evidence>
<name>A9H306_GLUDA</name>
<comment type="similarity">
    <text evidence="10">Belongs to the monovalent cation:proton antiporter 1 (CPA1) transporter (TC 2.A.36) family.</text>
</comment>
<dbReference type="PANTHER" id="PTHR10110:SF86">
    <property type="entry name" value="SODIUM_HYDROGEN EXCHANGER 7"/>
    <property type="match status" value="1"/>
</dbReference>
<proteinExistence type="inferred from homology"/>
<reference evidence="12 13" key="1">
    <citation type="journal article" date="2009" name="BMC Genomics">
        <title>Complete genome sequence of the sugarcane nitrogen-fixing endophyte Gluconacetobacter diazotrophicus Pal5.</title>
        <authorList>
            <person name="Bertalan M."/>
            <person name="Albano R."/>
            <person name="Padua V."/>
            <person name="Rouws L."/>
            <person name="Rojas C."/>
            <person name="Hemerly A."/>
            <person name="Teixeira K."/>
            <person name="Schwab S."/>
            <person name="Araujo J."/>
            <person name="Oliveira A."/>
            <person name="Franca L."/>
            <person name="Magalhaes V."/>
            <person name="Alqueres S."/>
            <person name="Cardoso A."/>
            <person name="Almeida W."/>
            <person name="Loureiro M.M."/>
            <person name="Nogueira E."/>
            <person name="Cidade D."/>
            <person name="Oliveira D."/>
            <person name="Simao T."/>
            <person name="Macedo J."/>
            <person name="Valadao A."/>
            <person name="Dreschsel M."/>
            <person name="Freitas F."/>
            <person name="Vidal M."/>
            <person name="Guedes H."/>
            <person name="Rodrigues E."/>
            <person name="Meneses C."/>
            <person name="Brioso P."/>
            <person name="Pozzer L."/>
            <person name="Figueiredo D."/>
            <person name="Montano H."/>
            <person name="Junior J."/>
            <person name="Filho G."/>
            <person name="Flores V."/>
            <person name="Ferreira B."/>
            <person name="Branco A."/>
            <person name="Gonzalez P."/>
            <person name="Guillobel H."/>
            <person name="Lemos M."/>
            <person name="Seibel L."/>
            <person name="Macedo J."/>
            <person name="Alves-Ferreira M."/>
            <person name="Sachetto-Martins G."/>
            <person name="Coelho A."/>
            <person name="Santos E."/>
            <person name="Amaral G."/>
            <person name="Neves A."/>
            <person name="Pacheco A.B."/>
            <person name="Carvalho D."/>
            <person name="Lery L."/>
            <person name="Bisch P."/>
            <person name="Rossle S.C."/>
            <person name="Urmenyi T."/>
            <person name="Kruger W.V."/>
            <person name="Martins O."/>
            <person name="Baldani J.I."/>
            <person name="Ferreira P.C."/>
        </authorList>
    </citation>
    <scope>NUCLEOTIDE SEQUENCE [LARGE SCALE GENOMIC DNA]</scope>
    <source>
        <strain evidence="13">ATCC 49037 / DSM 5601 / CCUG 37298 / CIP 103539 / LMG 7603 / PAl5</strain>
    </source>
</reference>
<evidence type="ECO:0000256" key="1">
    <source>
        <dbReference type="ARBA" id="ARBA00004651"/>
    </source>
</evidence>
<keyword evidence="3" id="KW-1003">Cell membrane</keyword>
<comment type="subcellular location">
    <subcellularLocation>
        <location evidence="10">Cell inner membrane</location>
        <topology evidence="10">Multi-pass membrane protein</topology>
    </subcellularLocation>
    <subcellularLocation>
        <location evidence="1">Cell membrane</location>
        <topology evidence="1">Multi-pass membrane protein</topology>
    </subcellularLocation>
</comment>
<feature type="transmembrane region" description="Helical" evidence="10">
    <location>
        <begin position="393"/>
        <end position="416"/>
    </location>
</feature>
<dbReference type="EMBL" id="AM889285">
    <property type="protein sequence ID" value="CAP54223.1"/>
    <property type="molecule type" value="Genomic_DNA"/>
</dbReference>
<feature type="transmembrane region" description="Helical" evidence="10">
    <location>
        <begin position="273"/>
        <end position="292"/>
    </location>
</feature>
<keyword evidence="7 10" id="KW-0406">Ion transport</keyword>
<keyword evidence="10" id="KW-0997">Cell inner membrane</keyword>
<feature type="transmembrane region" description="Helical" evidence="10">
    <location>
        <begin position="31"/>
        <end position="60"/>
    </location>
</feature>
<evidence type="ECO:0000313" key="13">
    <source>
        <dbReference type="Proteomes" id="UP000001176"/>
    </source>
</evidence>
<dbReference type="GO" id="GO:0005886">
    <property type="term" value="C:plasma membrane"/>
    <property type="evidence" value="ECO:0007669"/>
    <property type="project" value="UniProtKB-SubCell"/>
</dbReference>
<accession>A9H306</accession>
<keyword evidence="5 10" id="KW-1133">Transmembrane helix</keyword>
<dbReference type="InterPro" id="IPR018422">
    <property type="entry name" value="Cation/H_exchanger_CPA1"/>
</dbReference>
<feature type="transmembrane region" description="Helical" evidence="10">
    <location>
        <begin position="358"/>
        <end position="381"/>
    </location>
</feature>
<dbReference type="RefSeq" id="WP_012222527.1">
    <property type="nucleotide sequence ID" value="NC_010125.1"/>
</dbReference>
<evidence type="ECO:0000256" key="9">
    <source>
        <dbReference type="ARBA" id="ARBA00023201"/>
    </source>
</evidence>
<comment type="caution">
    <text evidence="10">Lacks conserved residue(s) required for the propagation of feature annotation.</text>
</comment>
<dbReference type="AlphaFoldDB" id="A9H306"/>
<dbReference type="OrthoDB" id="9809206at2"/>
<evidence type="ECO:0000256" key="8">
    <source>
        <dbReference type="ARBA" id="ARBA00023136"/>
    </source>
</evidence>
<dbReference type="Proteomes" id="UP000001176">
    <property type="component" value="Chromosome"/>
</dbReference>
<dbReference type="GO" id="GO:0051453">
    <property type="term" value="P:regulation of intracellular pH"/>
    <property type="evidence" value="ECO:0007669"/>
    <property type="project" value="TreeGrafter"/>
</dbReference>
<protein>
    <submittedName>
        <fullName evidence="12">Putative Na(+)/H(+) exchanger</fullName>
    </submittedName>
</protein>
<feature type="domain" description="Cation/H+ exchanger transmembrane" evidence="11">
    <location>
        <begin position="11"/>
        <end position="418"/>
    </location>
</feature>
<dbReference type="GO" id="GO:0098719">
    <property type="term" value="P:sodium ion import across plasma membrane"/>
    <property type="evidence" value="ECO:0007669"/>
    <property type="project" value="TreeGrafter"/>
</dbReference>
<evidence type="ECO:0000256" key="3">
    <source>
        <dbReference type="ARBA" id="ARBA00022475"/>
    </source>
</evidence>
<dbReference type="Pfam" id="PF00999">
    <property type="entry name" value="Na_H_Exchanger"/>
    <property type="match status" value="1"/>
</dbReference>
<keyword evidence="6 10" id="KW-0915">Sodium</keyword>
<feature type="transmembrane region" description="Helical" evidence="10">
    <location>
        <begin position="81"/>
        <end position="102"/>
    </location>
</feature>
<dbReference type="NCBIfam" id="TIGR00831">
    <property type="entry name" value="a_cpa1"/>
    <property type="match status" value="1"/>
</dbReference>
<keyword evidence="4 10" id="KW-0812">Transmembrane</keyword>
<evidence type="ECO:0000256" key="10">
    <source>
        <dbReference type="RuleBase" id="RU366002"/>
    </source>
</evidence>
<feature type="transmembrane region" description="Helical" evidence="10">
    <location>
        <begin position="312"/>
        <end position="338"/>
    </location>
</feature>
<evidence type="ECO:0000256" key="4">
    <source>
        <dbReference type="ARBA" id="ARBA00022692"/>
    </source>
</evidence>
<keyword evidence="10" id="KW-0050">Antiport</keyword>
<dbReference type="PANTHER" id="PTHR10110">
    <property type="entry name" value="SODIUM/HYDROGEN EXCHANGER"/>
    <property type="match status" value="1"/>
</dbReference>
<keyword evidence="9 10" id="KW-0739">Sodium transport</keyword>
<dbReference type="InterPro" id="IPR006153">
    <property type="entry name" value="Cation/H_exchanger_TM"/>
</dbReference>
<comment type="function">
    <text evidence="10">Na(+)/H(+) antiporter that extrudes sodium in exchange for external protons.</text>
</comment>
<dbReference type="GO" id="GO:0015386">
    <property type="term" value="F:potassium:proton antiporter activity"/>
    <property type="evidence" value="ECO:0007669"/>
    <property type="project" value="TreeGrafter"/>
</dbReference>
<evidence type="ECO:0000259" key="11">
    <source>
        <dbReference type="Pfam" id="PF00999"/>
    </source>
</evidence>
<dbReference type="KEGG" id="gdi:GDI0280"/>
<evidence type="ECO:0000256" key="2">
    <source>
        <dbReference type="ARBA" id="ARBA00022448"/>
    </source>
</evidence>
<dbReference type="InterPro" id="IPR004705">
    <property type="entry name" value="Cation/H_exchanger_CPA1_bac"/>
</dbReference>
<sequence>MHDVIVGLILLFVAAISSLFSRLLPVPIPLPLWQIALGVVGSVAGLHVVLNPDMFMLLFIPPLLFRDAFRMPTREFGQLRGIIFALAVPMVVGTTILCGYAVHWLIPVLALPACFALAAVLSPTDAVARGRACWGPSVPRTIVHRCWTANPCLNDASGLVCFRFAAVAAVTGAFSLRGALATFGLLSLGGIAIGILVCYAAARLDRMLLRRGYDDPPTQVTFMLLLPFAAYLLAELVGCSGILAAVAGGMTAKLTGVLQETQITTRLQARTTWDMVGFVFNSIIFLLLGLQLPDLAGNGIALVRQAGRSPWLLLLVIVAIHLAMCVLRFAGLWIILAVAAWRARHERGAMHWPGLRTVLVGTVAGVRGAVTLAAVLSLPQAVGDVPGFPDRDLLVTLATGVILVSLLAASLTLPWLARGMPAGQVDPQAREVDWARLVLLRTMIRAMRDEQAALTARAKIRDEAGETRIEIIARLMQEYENRLGQLQRDGDGAASAAQVGSIRRMRLELAIRLTNLRASRIELRNLRAAQYVNDETESLLQQEMDYEEQVLRNRARTLPRVA</sequence>
<evidence type="ECO:0000313" key="12">
    <source>
        <dbReference type="EMBL" id="CAP54223.1"/>
    </source>
</evidence>
<organism evidence="12 13">
    <name type="scientific">Gluconacetobacter diazotrophicus (strain ATCC 49037 / DSM 5601 / CCUG 37298 / CIP 103539 / LMG 7603 / PAl5)</name>
    <dbReference type="NCBI Taxonomy" id="272568"/>
    <lineage>
        <taxon>Bacteria</taxon>
        <taxon>Pseudomonadati</taxon>
        <taxon>Pseudomonadota</taxon>
        <taxon>Alphaproteobacteria</taxon>
        <taxon>Acetobacterales</taxon>
        <taxon>Acetobacteraceae</taxon>
        <taxon>Gluconacetobacter</taxon>
    </lineage>
</organism>
<keyword evidence="13" id="KW-1185">Reference proteome</keyword>
<feature type="transmembrane region" description="Helical" evidence="10">
    <location>
        <begin position="222"/>
        <end position="252"/>
    </location>
</feature>
<gene>
    <name evidence="12" type="ordered locus">GDI0280</name>
</gene>
<evidence type="ECO:0000256" key="6">
    <source>
        <dbReference type="ARBA" id="ARBA00023053"/>
    </source>
</evidence>
<dbReference type="GO" id="GO:0015385">
    <property type="term" value="F:sodium:proton antiporter activity"/>
    <property type="evidence" value="ECO:0007669"/>
    <property type="project" value="InterPro"/>
</dbReference>